<feature type="transmembrane region" description="Helical" evidence="2">
    <location>
        <begin position="493"/>
        <end position="520"/>
    </location>
</feature>
<feature type="transmembrane region" description="Helical" evidence="2">
    <location>
        <begin position="39"/>
        <end position="58"/>
    </location>
</feature>
<dbReference type="GeneID" id="81124361"/>
<feature type="compositionally biased region" description="Polar residues" evidence="1">
    <location>
        <begin position="25"/>
        <end position="34"/>
    </location>
</feature>
<dbReference type="RefSeq" id="WP_284032505.1">
    <property type="nucleotide sequence ID" value="NZ_CP126154.1"/>
</dbReference>
<feature type="transmembrane region" description="Helical" evidence="2">
    <location>
        <begin position="265"/>
        <end position="287"/>
    </location>
</feature>
<organism evidence="3 4">
    <name type="scientific">Halobaculum lipolyticum</name>
    <dbReference type="NCBI Taxonomy" id="3032001"/>
    <lineage>
        <taxon>Archaea</taxon>
        <taxon>Methanobacteriati</taxon>
        <taxon>Methanobacteriota</taxon>
        <taxon>Stenosarchaea group</taxon>
        <taxon>Halobacteria</taxon>
        <taxon>Halobacteriales</taxon>
        <taxon>Haloferacaceae</taxon>
        <taxon>Halobaculum</taxon>
    </lineage>
</organism>
<protein>
    <recommendedName>
        <fullName evidence="5">Oligopeptide transporter, OPT family</fullName>
    </recommendedName>
</protein>
<feature type="transmembrane region" description="Helical" evidence="2">
    <location>
        <begin position="399"/>
        <end position="418"/>
    </location>
</feature>
<dbReference type="AlphaFoldDB" id="A0ABD5WB76"/>
<comment type="caution">
    <text evidence="3">The sequence shown here is derived from an EMBL/GenBank/DDBJ whole genome shotgun (WGS) entry which is preliminary data.</text>
</comment>
<keyword evidence="2" id="KW-0472">Membrane</keyword>
<sequence length="550" mass="54393">MSAPAVDSTADGDDSSVDSSKHGSDQTATVDSSNWDPPYAGSTIAVLVTIGASVALAVSLGVIAATAIAAVGAVGVGLVLWVADSEQHRYLRSALGVLIGVPTGAAALTGVVYVVLQQFAGSAPVGSAAVVIGVAIAALGATVLPGDSLTLESLDRAGARTFVGAGVVTIVAAVDIGRSIVAAEELEVPGVPTIELGLLDPLLGPTAGPVPPIGTLLLIVGVASVGAWIALGKLPIREVLDDRSDDPGAALERYERIQRLLSRGWIAAAVGIPVVLVNQLSQAPVLWRRLPPVLFSIVDALARSSMLRSLAVVVFVASVATVCTTWLLKRAARIDPSAHAGSLGAFAGGGLAVIVATATAEPVITTLLTEVETVLPAETAAEFGRQSSAVVSYYGEPSMALGLAAVGAVSTLTVCLFLRIAMTASVLSPAGNGHALAAAGLLGAGAFSLTVDVSATVGIGSIIAAVVVADTGRFGRSIGRDVGRRAHSMTAQVVHTGGVLGVSVLAGVAAIGALTAAGAVSVPVGAPATLALLAGVGSVSVLALTLALSR</sequence>
<gene>
    <name evidence="3" type="ORF">ACFQL9_12715</name>
</gene>
<evidence type="ECO:0000313" key="3">
    <source>
        <dbReference type="EMBL" id="MFC7070507.1"/>
    </source>
</evidence>
<evidence type="ECO:0008006" key="5">
    <source>
        <dbReference type="Google" id="ProtNLM"/>
    </source>
</evidence>
<name>A0ABD5WB76_9EURY</name>
<feature type="transmembrane region" description="Helical" evidence="2">
    <location>
        <begin position="340"/>
        <end position="360"/>
    </location>
</feature>
<dbReference type="Proteomes" id="UP001596461">
    <property type="component" value="Unassembled WGS sequence"/>
</dbReference>
<evidence type="ECO:0000256" key="1">
    <source>
        <dbReference type="SAM" id="MobiDB-lite"/>
    </source>
</evidence>
<keyword evidence="2" id="KW-0812">Transmembrane</keyword>
<feature type="transmembrane region" description="Helical" evidence="2">
    <location>
        <begin position="307"/>
        <end position="328"/>
    </location>
</feature>
<evidence type="ECO:0000256" key="2">
    <source>
        <dbReference type="SAM" id="Phobius"/>
    </source>
</evidence>
<keyword evidence="2" id="KW-1133">Transmembrane helix</keyword>
<keyword evidence="4" id="KW-1185">Reference proteome</keyword>
<reference evidence="3 4" key="1">
    <citation type="journal article" date="2019" name="Int. J. Syst. Evol. Microbiol.">
        <title>The Global Catalogue of Microorganisms (GCM) 10K type strain sequencing project: providing services to taxonomists for standard genome sequencing and annotation.</title>
        <authorList>
            <consortium name="The Broad Institute Genomics Platform"/>
            <consortium name="The Broad Institute Genome Sequencing Center for Infectious Disease"/>
            <person name="Wu L."/>
            <person name="Ma J."/>
        </authorList>
    </citation>
    <scope>NUCLEOTIDE SEQUENCE [LARGE SCALE GENOMIC DNA]</scope>
    <source>
        <strain evidence="3 4">DT31</strain>
    </source>
</reference>
<feature type="transmembrane region" description="Helical" evidence="2">
    <location>
        <begin position="63"/>
        <end position="83"/>
    </location>
</feature>
<feature type="transmembrane region" description="Helical" evidence="2">
    <location>
        <begin position="430"/>
        <end position="447"/>
    </location>
</feature>
<feature type="transmembrane region" description="Helical" evidence="2">
    <location>
        <begin position="123"/>
        <end position="144"/>
    </location>
</feature>
<feature type="transmembrane region" description="Helical" evidence="2">
    <location>
        <begin position="213"/>
        <end position="231"/>
    </location>
</feature>
<feature type="transmembrane region" description="Helical" evidence="2">
    <location>
        <begin position="95"/>
        <end position="116"/>
    </location>
</feature>
<feature type="transmembrane region" description="Helical" evidence="2">
    <location>
        <begin position="453"/>
        <end position="472"/>
    </location>
</feature>
<feature type="transmembrane region" description="Helical" evidence="2">
    <location>
        <begin position="526"/>
        <end position="548"/>
    </location>
</feature>
<dbReference type="EMBL" id="JBHTAH010000011">
    <property type="protein sequence ID" value="MFC7070507.1"/>
    <property type="molecule type" value="Genomic_DNA"/>
</dbReference>
<accession>A0ABD5WB76</accession>
<proteinExistence type="predicted"/>
<feature type="region of interest" description="Disordered" evidence="1">
    <location>
        <begin position="1"/>
        <end position="34"/>
    </location>
</feature>
<evidence type="ECO:0000313" key="4">
    <source>
        <dbReference type="Proteomes" id="UP001596461"/>
    </source>
</evidence>